<name>A0AAD6TRX6_9AGAR</name>
<evidence type="ECO:0000259" key="1">
    <source>
        <dbReference type="PROSITE" id="PS50181"/>
    </source>
</evidence>
<comment type="caution">
    <text evidence="2">The sequence shown here is derived from an EMBL/GenBank/DDBJ whole genome shotgun (WGS) entry which is preliminary data.</text>
</comment>
<dbReference type="AlphaFoldDB" id="A0AAD6TRX6"/>
<accession>A0AAD6TRX6</accession>
<dbReference type="SUPFAM" id="SSF81383">
    <property type="entry name" value="F-box domain"/>
    <property type="match status" value="1"/>
</dbReference>
<sequence>MSTHAFLSSSTLPALAPIMTAPPEVLHLIMDWASPHDVRVLRSTARIFRQVIDGPQTNSVWRSCFRNVLLELPTTSTQFLPWQIADFMFARGRCTNWQHCGRQTTAVPYSFALKIRFCSLACQYITLRRIPPTPRDSPVMPEAFWALEHHSTVPVPMPYLEGTRSAPLYIATHVYAAWQVFFGQCQVASALNKASLLPQIMPNTPLDSVDPGLDAWMKDAEELCTGAHRYRIARDEVDSLNQDMLERIAKSIGLTLPQLVVSPTLARYINTCSRDLERFDCTGWNEIRQTVLIEVAQRVPWNNNAILCPFCAPCGPRPRQYGEQALERHFQDWCVLELNQSPVVSRPLSTLSHPEHVAEPIAFPNAMRCALCKSTIMYDRDSLLDHVARR</sequence>
<dbReference type="PROSITE" id="PS50181">
    <property type="entry name" value="FBOX"/>
    <property type="match status" value="1"/>
</dbReference>
<evidence type="ECO:0000313" key="3">
    <source>
        <dbReference type="Proteomes" id="UP001222325"/>
    </source>
</evidence>
<evidence type="ECO:0000313" key="2">
    <source>
        <dbReference type="EMBL" id="KAJ7075868.1"/>
    </source>
</evidence>
<dbReference type="InterPro" id="IPR001810">
    <property type="entry name" value="F-box_dom"/>
</dbReference>
<dbReference type="InterPro" id="IPR036047">
    <property type="entry name" value="F-box-like_dom_sf"/>
</dbReference>
<dbReference type="Proteomes" id="UP001222325">
    <property type="component" value="Unassembled WGS sequence"/>
</dbReference>
<dbReference type="EMBL" id="JARJCN010000088">
    <property type="protein sequence ID" value="KAJ7075868.1"/>
    <property type="molecule type" value="Genomic_DNA"/>
</dbReference>
<reference evidence="2" key="1">
    <citation type="submission" date="2023-03" db="EMBL/GenBank/DDBJ databases">
        <title>Massive genome expansion in bonnet fungi (Mycena s.s.) driven by repeated elements and novel gene families across ecological guilds.</title>
        <authorList>
            <consortium name="Lawrence Berkeley National Laboratory"/>
            <person name="Harder C.B."/>
            <person name="Miyauchi S."/>
            <person name="Viragh M."/>
            <person name="Kuo A."/>
            <person name="Thoen E."/>
            <person name="Andreopoulos B."/>
            <person name="Lu D."/>
            <person name="Skrede I."/>
            <person name="Drula E."/>
            <person name="Henrissat B."/>
            <person name="Morin E."/>
            <person name="Kohler A."/>
            <person name="Barry K."/>
            <person name="LaButti K."/>
            <person name="Morin E."/>
            <person name="Salamov A."/>
            <person name="Lipzen A."/>
            <person name="Mereny Z."/>
            <person name="Hegedus B."/>
            <person name="Baldrian P."/>
            <person name="Stursova M."/>
            <person name="Weitz H."/>
            <person name="Taylor A."/>
            <person name="Grigoriev I.V."/>
            <person name="Nagy L.G."/>
            <person name="Martin F."/>
            <person name="Kauserud H."/>
        </authorList>
    </citation>
    <scope>NUCLEOTIDE SEQUENCE</scope>
    <source>
        <strain evidence="2">CBHHK173m</strain>
    </source>
</reference>
<keyword evidence="3" id="KW-1185">Reference proteome</keyword>
<organism evidence="2 3">
    <name type="scientific">Mycena belliarum</name>
    <dbReference type="NCBI Taxonomy" id="1033014"/>
    <lineage>
        <taxon>Eukaryota</taxon>
        <taxon>Fungi</taxon>
        <taxon>Dikarya</taxon>
        <taxon>Basidiomycota</taxon>
        <taxon>Agaricomycotina</taxon>
        <taxon>Agaricomycetes</taxon>
        <taxon>Agaricomycetidae</taxon>
        <taxon>Agaricales</taxon>
        <taxon>Marasmiineae</taxon>
        <taxon>Mycenaceae</taxon>
        <taxon>Mycena</taxon>
    </lineage>
</organism>
<protein>
    <recommendedName>
        <fullName evidence="1">F-box domain-containing protein</fullName>
    </recommendedName>
</protein>
<feature type="domain" description="F-box" evidence="1">
    <location>
        <begin position="15"/>
        <end position="64"/>
    </location>
</feature>
<proteinExistence type="predicted"/>
<gene>
    <name evidence="2" type="ORF">B0H15DRAFT_865577</name>
</gene>